<reference evidence="1 2" key="1">
    <citation type="journal article" date="2019" name="Commun. Biol.">
        <title>The bagworm genome reveals a unique fibroin gene that provides high tensile strength.</title>
        <authorList>
            <person name="Kono N."/>
            <person name="Nakamura H."/>
            <person name="Ohtoshi R."/>
            <person name="Tomita M."/>
            <person name="Numata K."/>
            <person name="Arakawa K."/>
        </authorList>
    </citation>
    <scope>NUCLEOTIDE SEQUENCE [LARGE SCALE GENOMIC DNA]</scope>
</reference>
<dbReference type="EMBL" id="BGZK01000382">
    <property type="protein sequence ID" value="GBP40486.1"/>
    <property type="molecule type" value="Genomic_DNA"/>
</dbReference>
<evidence type="ECO:0000313" key="1">
    <source>
        <dbReference type="EMBL" id="GBP40486.1"/>
    </source>
</evidence>
<dbReference type="Proteomes" id="UP000299102">
    <property type="component" value="Unassembled WGS sequence"/>
</dbReference>
<accession>A0A4C1VMZ1</accession>
<proteinExistence type="predicted"/>
<comment type="caution">
    <text evidence="1">The sequence shown here is derived from an EMBL/GenBank/DDBJ whole genome shotgun (WGS) entry which is preliminary data.</text>
</comment>
<keyword evidence="2" id="KW-1185">Reference proteome</keyword>
<sequence>MNVFKGGPEFRECRNAIFRHRTEATLCEVQSAVYPVRSVLKSITLAECRLDAIDDLRHRSGAVQSTNNVRHIVVYIFSTASSGRSLFTLFRRSVPDADKASRREPARGSLGSPLIVSAALSRSFSIDVPLILQRCGGLIENAPTTPPRGALGDDNLLIMLSQKSLVERCLFF</sequence>
<gene>
    <name evidence="1" type="ORF">EVAR_30544_1</name>
</gene>
<name>A0A4C1VMZ1_EUMVA</name>
<organism evidence="1 2">
    <name type="scientific">Eumeta variegata</name>
    <name type="common">Bagworm moth</name>
    <name type="synonym">Eumeta japonica</name>
    <dbReference type="NCBI Taxonomy" id="151549"/>
    <lineage>
        <taxon>Eukaryota</taxon>
        <taxon>Metazoa</taxon>
        <taxon>Ecdysozoa</taxon>
        <taxon>Arthropoda</taxon>
        <taxon>Hexapoda</taxon>
        <taxon>Insecta</taxon>
        <taxon>Pterygota</taxon>
        <taxon>Neoptera</taxon>
        <taxon>Endopterygota</taxon>
        <taxon>Lepidoptera</taxon>
        <taxon>Glossata</taxon>
        <taxon>Ditrysia</taxon>
        <taxon>Tineoidea</taxon>
        <taxon>Psychidae</taxon>
        <taxon>Oiketicinae</taxon>
        <taxon>Eumeta</taxon>
    </lineage>
</organism>
<evidence type="ECO:0000313" key="2">
    <source>
        <dbReference type="Proteomes" id="UP000299102"/>
    </source>
</evidence>
<dbReference type="AlphaFoldDB" id="A0A4C1VMZ1"/>
<protein>
    <submittedName>
        <fullName evidence="1">Uncharacterized protein</fullName>
    </submittedName>
</protein>